<dbReference type="GO" id="GO:0005524">
    <property type="term" value="F:ATP binding"/>
    <property type="evidence" value="ECO:0007669"/>
    <property type="project" value="UniProtKB-KW"/>
</dbReference>
<protein>
    <submittedName>
        <fullName evidence="4">ATP-binding protein</fullName>
    </submittedName>
</protein>
<dbReference type="InterPro" id="IPR036890">
    <property type="entry name" value="HATPase_C_sf"/>
</dbReference>
<reference evidence="3 6" key="2">
    <citation type="submission" date="2019-04" db="EMBL/GenBank/DDBJ databases">
        <title>Isolation and culture of sulfate reducing bacteria from the cold seep of the South China Sea.</title>
        <authorList>
            <person name="Sun C."/>
            <person name="Liu R."/>
        </authorList>
    </citation>
    <scope>NUCLEOTIDE SEQUENCE [LARGE SCALE GENOMIC DNA]</scope>
    <source>
        <strain evidence="3 6">CS1</strain>
    </source>
</reference>
<dbReference type="Pfam" id="PF13581">
    <property type="entry name" value="HATPase_c_2"/>
    <property type="match status" value="1"/>
</dbReference>
<keyword evidence="4" id="KW-0547">Nucleotide-binding</keyword>
<dbReference type="Proteomes" id="UP000503251">
    <property type="component" value="Chromosome"/>
</dbReference>
<keyword evidence="1" id="KW-0723">Serine/threonine-protein kinase</keyword>
<dbReference type="SUPFAM" id="SSF55874">
    <property type="entry name" value="ATPase domain of HSP90 chaperone/DNA topoisomerase II/histidine kinase"/>
    <property type="match status" value="1"/>
</dbReference>
<dbReference type="PANTHER" id="PTHR35526:SF6">
    <property type="entry name" value="SLR1861 PROTEIN"/>
    <property type="match status" value="1"/>
</dbReference>
<evidence type="ECO:0000256" key="1">
    <source>
        <dbReference type="ARBA" id="ARBA00022527"/>
    </source>
</evidence>
<name>A0A6P1ZIU0_9BACT</name>
<dbReference type="Proteomes" id="UP000434052">
    <property type="component" value="Unassembled WGS sequence"/>
</dbReference>
<keyword evidence="6" id="KW-1185">Reference proteome</keyword>
<dbReference type="GO" id="GO:0004674">
    <property type="term" value="F:protein serine/threonine kinase activity"/>
    <property type="evidence" value="ECO:0007669"/>
    <property type="project" value="UniProtKB-KW"/>
</dbReference>
<dbReference type="RefSeq" id="WP_144304908.1">
    <property type="nucleotide sequence ID" value="NZ_CP039543.1"/>
</dbReference>
<organism evidence="4 5">
    <name type="scientific">Oceanidesulfovibrio marinus</name>
    <dbReference type="NCBI Taxonomy" id="370038"/>
    <lineage>
        <taxon>Bacteria</taxon>
        <taxon>Pseudomonadati</taxon>
        <taxon>Thermodesulfobacteriota</taxon>
        <taxon>Desulfovibrionia</taxon>
        <taxon>Desulfovibrionales</taxon>
        <taxon>Desulfovibrionaceae</taxon>
        <taxon>Oceanidesulfovibrio</taxon>
    </lineage>
</organism>
<gene>
    <name evidence="4" type="ORF">DQK91_08425</name>
    <name evidence="3" type="ORF">E8L03_00565</name>
</gene>
<keyword evidence="1" id="KW-0418">Kinase</keyword>
<evidence type="ECO:0000313" key="5">
    <source>
        <dbReference type="Proteomes" id="UP000434052"/>
    </source>
</evidence>
<dbReference type="EMBL" id="QMIF01000004">
    <property type="protein sequence ID" value="TVM34587.1"/>
    <property type="molecule type" value="Genomic_DNA"/>
</dbReference>
<sequence length="152" mass="17368">MSSRHKKKLLFYVKEQKCDFSSYTEQLKQFAEEHGLSKKFSYQTALIIDEVVTNTAAYGYGDCHKHCISVDLHLEGDVLIIIIMDKAQPFDITTAPLPELHIPVEKRAKPVGGMGIHLVKSLVDSVEYRREDGKNILELRKTITPDDKIRRP</sequence>
<keyword evidence="4" id="KW-0067">ATP-binding</keyword>
<reference evidence="4 5" key="1">
    <citation type="submission" date="2018-06" db="EMBL/GenBank/DDBJ databases">
        <title>Complete genome of Desulfovibrio marinus P48SEP.</title>
        <authorList>
            <person name="Crispim J.S."/>
            <person name="Vidigal P.M.P."/>
            <person name="Silva L.C.F."/>
            <person name="Araujo L.C."/>
            <person name="Laguardia C.N."/>
            <person name="Dias R.S."/>
            <person name="Sousa M.P."/>
            <person name="Paula S.O."/>
            <person name="Silva C."/>
        </authorList>
    </citation>
    <scope>NUCLEOTIDE SEQUENCE [LARGE SCALE GENOMIC DNA]</scope>
    <source>
        <strain evidence="4 5">P48SEP</strain>
    </source>
</reference>
<proteinExistence type="predicted"/>
<evidence type="ECO:0000313" key="4">
    <source>
        <dbReference type="EMBL" id="TVM34587.1"/>
    </source>
</evidence>
<dbReference type="OrthoDB" id="9792240at2"/>
<dbReference type="Gene3D" id="3.30.565.10">
    <property type="entry name" value="Histidine kinase-like ATPase, C-terminal domain"/>
    <property type="match status" value="1"/>
</dbReference>
<accession>A0A6P1ZIU0</accession>
<dbReference type="AlphaFoldDB" id="A0A6P1ZIU0"/>
<dbReference type="PANTHER" id="PTHR35526">
    <property type="entry name" value="ANTI-SIGMA-F FACTOR RSBW-RELATED"/>
    <property type="match status" value="1"/>
</dbReference>
<dbReference type="InterPro" id="IPR003594">
    <property type="entry name" value="HATPase_dom"/>
</dbReference>
<evidence type="ECO:0000313" key="6">
    <source>
        <dbReference type="Proteomes" id="UP000503251"/>
    </source>
</evidence>
<dbReference type="CDD" id="cd16936">
    <property type="entry name" value="HATPase_RsbW-like"/>
    <property type="match status" value="1"/>
</dbReference>
<evidence type="ECO:0000259" key="2">
    <source>
        <dbReference type="Pfam" id="PF13581"/>
    </source>
</evidence>
<dbReference type="InterPro" id="IPR050267">
    <property type="entry name" value="Anti-sigma-factor_SerPK"/>
</dbReference>
<feature type="domain" description="Histidine kinase/HSP90-like ATPase" evidence="2">
    <location>
        <begin position="26"/>
        <end position="141"/>
    </location>
</feature>
<evidence type="ECO:0000313" key="3">
    <source>
        <dbReference type="EMBL" id="QJT07499.1"/>
    </source>
</evidence>
<keyword evidence="1" id="KW-0808">Transferase</keyword>
<dbReference type="EMBL" id="CP039543">
    <property type="protein sequence ID" value="QJT07499.1"/>
    <property type="molecule type" value="Genomic_DNA"/>
</dbReference>